<dbReference type="STRING" id="888741.HMPREF9098_1941"/>
<dbReference type="AlphaFoldDB" id="F0F1F6"/>
<name>F0F1F6_9NEIS</name>
<evidence type="ECO:0000313" key="1">
    <source>
        <dbReference type="EMBL" id="EGC16571.1"/>
    </source>
</evidence>
<gene>
    <name evidence="1" type="ORF">HMPREF9098_1941</name>
</gene>
<proteinExistence type="predicted"/>
<dbReference type="RefSeq" id="WP_003783953.1">
    <property type="nucleotide sequence ID" value="NZ_GL870929.1"/>
</dbReference>
<protein>
    <submittedName>
        <fullName evidence="1">Uncharacterized protein</fullName>
    </submittedName>
</protein>
<dbReference type="EMBL" id="AEWV01000040">
    <property type="protein sequence ID" value="EGC16571.1"/>
    <property type="molecule type" value="Genomic_DNA"/>
</dbReference>
<accession>F0F1F6</accession>
<sequence>MKKQKLNHFLKHGSLKTARIGMSRKAFKKQNLKRGKKHFFNDCNPSAGFSYFLGGFEIGFYRNKIAYLSADLHRAKYFVGKTRIRPDSPLPHFLRALSAAGIAWQLQAHRFEPQCCEILTEGGILAVYEFTADSGYFGKLVAVRQPF</sequence>
<reference evidence="1 2" key="1">
    <citation type="submission" date="2011-01" db="EMBL/GenBank/DDBJ databases">
        <authorList>
            <person name="Muzny D."/>
            <person name="Qin X."/>
            <person name="Deng J."/>
            <person name="Jiang H."/>
            <person name="Liu Y."/>
            <person name="Qu J."/>
            <person name="Song X.-Z."/>
            <person name="Zhang L."/>
            <person name="Thornton R."/>
            <person name="Coyle M."/>
            <person name="Francisco L."/>
            <person name="Jackson L."/>
            <person name="Javaid M."/>
            <person name="Korchina V."/>
            <person name="Kovar C."/>
            <person name="Mata R."/>
            <person name="Mathew T."/>
            <person name="Ngo R."/>
            <person name="Nguyen L."/>
            <person name="Nguyen N."/>
            <person name="Okwuonu G."/>
            <person name="Ongeri F."/>
            <person name="Pham C."/>
            <person name="Simmons D."/>
            <person name="Wilczek-Boney K."/>
            <person name="Hale W."/>
            <person name="Jakkamsetti A."/>
            <person name="Pham P."/>
            <person name="Ruth R."/>
            <person name="San Lucas F."/>
            <person name="Warren J."/>
            <person name="Zhang J."/>
            <person name="Zhao Z."/>
            <person name="Zhou C."/>
            <person name="Zhu D."/>
            <person name="Lee S."/>
            <person name="Bess C."/>
            <person name="Blankenburg K."/>
            <person name="Forbes L."/>
            <person name="Fu Q."/>
            <person name="Gubbala S."/>
            <person name="Hirani K."/>
            <person name="Jayaseelan J.C."/>
            <person name="Lara F."/>
            <person name="Munidasa M."/>
            <person name="Palculict T."/>
            <person name="Patil S."/>
            <person name="Pu L.-L."/>
            <person name="Saada N."/>
            <person name="Tang L."/>
            <person name="Weissenberger G."/>
            <person name="Zhu Y."/>
            <person name="Hemphill L."/>
            <person name="Shang Y."/>
            <person name="Youmans B."/>
            <person name="Ayvaz T."/>
            <person name="Ross M."/>
            <person name="Santibanez J."/>
            <person name="Aqrawi P."/>
            <person name="Gross S."/>
            <person name="Joshi V."/>
            <person name="Fowler G."/>
            <person name="Nazareth L."/>
            <person name="Reid J."/>
            <person name="Worley K."/>
            <person name="Petrosino J."/>
            <person name="Highlander S."/>
            <person name="Gibbs R."/>
        </authorList>
    </citation>
    <scope>NUCLEOTIDE SEQUENCE [LARGE SCALE GENOMIC DNA]</scope>
    <source>
        <strain evidence="1 2">ATCC 33394</strain>
    </source>
</reference>
<keyword evidence="2" id="KW-1185">Reference proteome</keyword>
<organism evidence="1 2">
    <name type="scientific">Kingella denitrificans ATCC 33394</name>
    <dbReference type="NCBI Taxonomy" id="888741"/>
    <lineage>
        <taxon>Bacteria</taxon>
        <taxon>Pseudomonadati</taxon>
        <taxon>Pseudomonadota</taxon>
        <taxon>Betaproteobacteria</taxon>
        <taxon>Neisseriales</taxon>
        <taxon>Neisseriaceae</taxon>
        <taxon>Kingella</taxon>
    </lineage>
</organism>
<evidence type="ECO:0000313" key="2">
    <source>
        <dbReference type="Proteomes" id="UP000004088"/>
    </source>
</evidence>
<dbReference type="HOGENOM" id="CLU_1765585_0_0_4"/>
<comment type="caution">
    <text evidence="1">The sequence shown here is derived from an EMBL/GenBank/DDBJ whole genome shotgun (WGS) entry which is preliminary data.</text>
</comment>
<dbReference type="Proteomes" id="UP000004088">
    <property type="component" value="Unassembled WGS sequence"/>
</dbReference>